<accession>A0ACC1A618</accession>
<name>A0ACC1A618_9ROSI</name>
<dbReference type="Proteomes" id="UP001164250">
    <property type="component" value="Chromosome 12"/>
</dbReference>
<comment type="caution">
    <text evidence="1">The sequence shown here is derived from an EMBL/GenBank/DDBJ whole genome shotgun (WGS) entry which is preliminary data.</text>
</comment>
<reference evidence="2" key="1">
    <citation type="journal article" date="2023" name="G3 (Bethesda)">
        <title>Genome assembly and association tests identify interacting loci associated with vigor, precocity, and sex in interspecific pistachio rootstocks.</title>
        <authorList>
            <person name="Palmer W."/>
            <person name="Jacygrad E."/>
            <person name="Sagayaradj S."/>
            <person name="Cavanaugh K."/>
            <person name="Han R."/>
            <person name="Bertier L."/>
            <person name="Beede B."/>
            <person name="Kafkas S."/>
            <person name="Golino D."/>
            <person name="Preece J."/>
            <person name="Michelmore R."/>
        </authorList>
    </citation>
    <scope>NUCLEOTIDE SEQUENCE [LARGE SCALE GENOMIC DNA]</scope>
</reference>
<evidence type="ECO:0000313" key="1">
    <source>
        <dbReference type="EMBL" id="KAJ0082970.1"/>
    </source>
</evidence>
<gene>
    <name evidence="1" type="ORF">Patl1_10907</name>
</gene>
<proteinExistence type="predicted"/>
<evidence type="ECO:0000313" key="2">
    <source>
        <dbReference type="Proteomes" id="UP001164250"/>
    </source>
</evidence>
<sequence length="130" mass="14306">MFINISGLPHRHGSVYGTTGGTKQVANGCDIKPSVAADKPHVRILAPRLSSSLYTLVMVDPDVPSPSEPKYREWLHWIVVDIPEGSDSTKGKELVPYMGPQPPTGIHRYVFVLFKQNGPMVEGTRPTRCP</sequence>
<protein>
    <submittedName>
        <fullName evidence="1">Uncharacterized protein</fullName>
    </submittedName>
</protein>
<dbReference type="EMBL" id="CM047908">
    <property type="protein sequence ID" value="KAJ0082970.1"/>
    <property type="molecule type" value="Genomic_DNA"/>
</dbReference>
<organism evidence="1 2">
    <name type="scientific">Pistacia atlantica</name>
    <dbReference type="NCBI Taxonomy" id="434234"/>
    <lineage>
        <taxon>Eukaryota</taxon>
        <taxon>Viridiplantae</taxon>
        <taxon>Streptophyta</taxon>
        <taxon>Embryophyta</taxon>
        <taxon>Tracheophyta</taxon>
        <taxon>Spermatophyta</taxon>
        <taxon>Magnoliopsida</taxon>
        <taxon>eudicotyledons</taxon>
        <taxon>Gunneridae</taxon>
        <taxon>Pentapetalae</taxon>
        <taxon>rosids</taxon>
        <taxon>malvids</taxon>
        <taxon>Sapindales</taxon>
        <taxon>Anacardiaceae</taxon>
        <taxon>Pistacia</taxon>
    </lineage>
</organism>
<keyword evidence="2" id="KW-1185">Reference proteome</keyword>